<dbReference type="EC" id="2.1.1.-" evidence="1"/>
<keyword evidence="1" id="KW-0489">Methyltransferase</keyword>
<evidence type="ECO:0000313" key="2">
    <source>
        <dbReference type="Proteomes" id="UP001156398"/>
    </source>
</evidence>
<accession>A0ABT6W2F8</accession>
<dbReference type="SUPFAM" id="SSF53335">
    <property type="entry name" value="S-adenosyl-L-methionine-dependent methyltransferases"/>
    <property type="match status" value="1"/>
</dbReference>
<name>A0ABT6W2F8_9ACTN</name>
<sequence length="267" mass="29168">MGILDLEIDKAHSARMYDYFLGGNTNFPADREAAARAMEAFPTARIAARVNRQFMRRSTRHLAAGGMTQFLDIGTGIPTSPNLHEVAQRQRPTARIVYTDNDPIVLAHAAALMHSTPLGRTTYAQADLTEPEALLAGTELNATIDLDAPVALSLNAVLHFLPDDLHPHAIVETFKERLVPGSTMTITHSTPDFAPEAVRRASEAYRAAGTRGQARTHAEFTRFFDGWELLAPGITVPTRWHPAPSDEFADATDAEVSCYVAVARKPV</sequence>
<proteinExistence type="predicted"/>
<dbReference type="InterPro" id="IPR006764">
    <property type="entry name" value="SAM_dep_MeTrfase_SAV2177_type"/>
</dbReference>
<dbReference type="Pfam" id="PF04672">
    <property type="entry name" value="Methyltransf_19"/>
    <property type="match status" value="1"/>
</dbReference>
<keyword evidence="1" id="KW-0808">Transferase</keyword>
<dbReference type="GO" id="GO:0032259">
    <property type="term" value="P:methylation"/>
    <property type="evidence" value="ECO:0007669"/>
    <property type="project" value="UniProtKB-KW"/>
</dbReference>
<gene>
    <name evidence="1" type="ORF">POF43_019735</name>
</gene>
<dbReference type="GO" id="GO:0008168">
    <property type="term" value="F:methyltransferase activity"/>
    <property type="evidence" value="ECO:0007669"/>
    <property type="project" value="UniProtKB-KW"/>
</dbReference>
<protein>
    <submittedName>
        <fullName evidence="1">SAM-dependent methyltransferase</fullName>
        <ecNumber evidence="1">2.1.1.-</ecNumber>
    </submittedName>
</protein>
<evidence type="ECO:0000313" key="1">
    <source>
        <dbReference type="EMBL" id="MDI5964927.1"/>
    </source>
</evidence>
<dbReference type="Proteomes" id="UP001156398">
    <property type="component" value="Unassembled WGS sequence"/>
</dbReference>
<dbReference type="Gene3D" id="3.40.50.150">
    <property type="entry name" value="Vaccinia Virus protein VP39"/>
    <property type="match status" value="1"/>
</dbReference>
<comment type="caution">
    <text evidence="1">The sequence shown here is derived from an EMBL/GenBank/DDBJ whole genome shotgun (WGS) entry which is preliminary data.</text>
</comment>
<dbReference type="PIRSF" id="PIRSF017393">
    <property type="entry name" value="MTase_SAV2177"/>
    <property type="match status" value="1"/>
</dbReference>
<keyword evidence="2" id="KW-1185">Reference proteome</keyword>
<dbReference type="RefSeq" id="WP_271322675.1">
    <property type="nucleotide sequence ID" value="NZ_JAAGKO020000028.1"/>
</dbReference>
<dbReference type="InterPro" id="IPR029063">
    <property type="entry name" value="SAM-dependent_MTases_sf"/>
</dbReference>
<reference evidence="1 2" key="1">
    <citation type="submission" date="2023-05" db="EMBL/GenBank/DDBJ databases">
        <title>Streptantibioticus silvisoli sp. nov., acidotolerant actinomycetes 1 from pine litter.</title>
        <authorList>
            <person name="Swiecimska M."/>
            <person name="Golinska P."/>
            <person name="Sangal V."/>
            <person name="Wachnowicz B."/>
            <person name="Goodfellow M."/>
        </authorList>
    </citation>
    <scope>NUCLEOTIDE SEQUENCE [LARGE SCALE GENOMIC DNA]</scope>
    <source>
        <strain evidence="1 2">SL54</strain>
    </source>
</reference>
<dbReference type="EMBL" id="JAAGKO020000028">
    <property type="protein sequence ID" value="MDI5964927.1"/>
    <property type="molecule type" value="Genomic_DNA"/>
</dbReference>
<organism evidence="1 2">
    <name type="scientific">Streptantibioticus silvisoli</name>
    <dbReference type="NCBI Taxonomy" id="2705255"/>
    <lineage>
        <taxon>Bacteria</taxon>
        <taxon>Bacillati</taxon>
        <taxon>Actinomycetota</taxon>
        <taxon>Actinomycetes</taxon>
        <taxon>Kitasatosporales</taxon>
        <taxon>Streptomycetaceae</taxon>
        <taxon>Streptantibioticus</taxon>
    </lineage>
</organism>